<dbReference type="EMBL" id="CP036150">
    <property type="protein sequence ID" value="QEN06908.1"/>
    <property type="molecule type" value="Genomic_DNA"/>
</dbReference>
<evidence type="ECO:0000256" key="2">
    <source>
        <dbReference type="SAM" id="Phobius"/>
    </source>
</evidence>
<protein>
    <submittedName>
        <fullName evidence="3">Transporter</fullName>
    </submittedName>
</protein>
<proteinExistence type="predicted"/>
<dbReference type="RefSeq" id="WP_149484990.1">
    <property type="nucleotide sequence ID" value="NZ_CP036150.1"/>
</dbReference>
<dbReference type="Proteomes" id="UP000324209">
    <property type="component" value="Chromosome"/>
</dbReference>
<feature type="transmembrane region" description="Helical" evidence="2">
    <location>
        <begin position="126"/>
        <end position="147"/>
    </location>
</feature>
<reference evidence="3 4" key="1">
    <citation type="submission" date="2019-02" db="EMBL/GenBank/DDBJ databases">
        <title>Complete Genome Sequence and Methylome Analysis of free living Spirochaetas.</title>
        <authorList>
            <person name="Fomenkov A."/>
            <person name="Dubinina G."/>
            <person name="Leshcheva N."/>
            <person name="Mikheeva N."/>
            <person name="Grabovich M."/>
            <person name="Vincze T."/>
            <person name="Roberts R.J."/>
        </authorList>
    </citation>
    <scope>NUCLEOTIDE SEQUENCE [LARGE SCALE GENOMIC DNA]</scope>
    <source>
        <strain evidence="3 4">K2</strain>
    </source>
</reference>
<keyword evidence="4" id="KW-1185">Reference proteome</keyword>
<organism evidence="3 4">
    <name type="scientific">Oceanispirochaeta crateris</name>
    <dbReference type="NCBI Taxonomy" id="2518645"/>
    <lineage>
        <taxon>Bacteria</taxon>
        <taxon>Pseudomonadati</taxon>
        <taxon>Spirochaetota</taxon>
        <taxon>Spirochaetia</taxon>
        <taxon>Spirochaetales</taxon>
        <taxon>Spirochaetaceae</taxon>
        <taxon>Oceanispirochaeta</taxon>
    </lineage>
</organism>
<feature type="compositionally biased region" description="Basic residues" evidence="1">
    <location>
        <begin position="12"/>
        <end position="23"/>
    </location>
</feature>
<dbReference type="Pfam" id="PF04143">
    <property type="entry name" value="Sulf_transp"/>
    <property type="match status" value="1"/>
</dbReference>
<name>A0A5C1QHZ8_9SPIO</name>
<evidence type="ECO:0000313" key="4">
    <source>
        <dbReference type="Proteomes" id="UP000324209"/>
    </source>
</evidence>
<feature type="transmembrane region" description="Helical" evidence="2">
    <location>
        <begin position="28"/>
        <end position="48"/>
    </location>
</feature>
<dbReference type="KEGG" id="ock:EXM22_02445"/>
<accession>A0A5C1QHZ8</accession>
<gene>
    <name evidence="3" type="ORF">EXM22_02445</name>
</gene>
<evidence type="ECO:0000256" key="1">
    <source>
        <dbReference type="SAM" id="MobiDB-lite"/>
    </source>
</evidence>
<dbReference type="AlphaFoldDB" id="A0A5C1QHZ8"/>
<feature type="transmembrane region" description="Helical" evidence="2">
    <location>
        <begin position="54"/>
        <end position="75"/>
    </location>
</feature>
<feature type="transmembrane region" description="Helical" evidence="2">
    <location>
        <begin position="199"/>
        <end position="220"/>
    </location>
</feature>
<evidence type="ECO:0000313" key="3">
    <source>
        <dbReference type="EMBL" id="QEN06908.1"/>
    </source>
</evidence>
<keyword evidence="2" id="KW-0812">Transmembrane</keyword>
<feature type="transmembrane region" description="Helical" evidence="2">
    <location>
        <begin position="87"/>
        <end position="106"/>
    </location>
</feature>
<sequence>MSEAETSGAIKRSSRSSTRTRRKKKNQVPVGIITGIILAGLAVIISLIDQNLGLFWVTGIIFGFILQKARFCFTASMRDPLLTGSTSVTRAVLIAFAITSIGFWAIKYGAHINGLPIPGQSYVVPVSLATAIGAFMFGIGMVIAGGCASGTLMRVGEGFHMQVLSLLFFIIGSLWGAHDFGWWKLNVISNGKAIFMPDVFGWGGAIVVQLLIIVLLFIAADKWEHRKNEN</sequence>
<keyword evidence="2" id="KW-1133">Transmembrane helix</keyword>
<feature type="transmembrane region" description="Helical" evidence="2">
    <location>
        <begin position="159"/>
        <end position="177"/>
    </location>
</feature>
<keyword evidence="2" id="KW-0472">Membrane</keyword>
<dbReference type="OrthoDB" id="9794165at2"/>
<feature type="region of interest" description="Disordered" evidence="1">
    <location>
        <begin position="1"/>
        <end position="23"/>
    </location>
</feature>
<dbReference type="InterPro" id="IPR007272">
    <property type="entry name" value="Sulf_transp_TsuA/YedE"/>
</dbReference>